<protein>
    <submittedName>
        <fullName evidence="6">AcrR family transcriptional regulator</fullName>
    </submittedName>
</protein>
<dbReference type="PROSITE" id="PS50977">
    <property type="entry name" value="HTH_TETR_2"/>
    <property type="match status" value="1"/>
</dbReference>
<evidence type="ECO:0000256" key="3">
    <source>
        <dbReference type="ARBA" id="ARBA00023163"/>
    </source>
</evidence>
<feature type="DNA-binding region" description="H-T-H motif" evidence="4">
    <location>
        <begin position="35"/>
        <end position="54"/>
    </location>
</feature>
<evidence type="ECO:0000256" key="4">
    <source>
        <dbReference type="PROSITE-ProRule" id="PRU00335"/>
    </source>
</evidence>
<dbReference type="Pfam" id="PF00440">
    <property type="entry name" value="TetR_N"/>
    <property type="match status" value="1"/>
</dbReference>
<keyword evidence="2 4" id="KW-0238">DNA-binding</keyword>
<accession>A0A7W4Z423</accession>
<dbReference type="PANTHER" id="PTHR30055">
    <property type="entry name" value="HTH-TYPE TRANSCRIPTIONAL REGULATOR RUTR"/>
    <property type="match status" value="1"/>
</dbReference>
<evidence type="ECO:0000313" key="6">
    <source>
        <dbReference type="EMBL" id="MBB3045678.1"/>
    </source>
</evidence>
<dbReference type="Gene3D" id="1.10.357.10">
    <property type="entry name" value="Tetracycline Repressor, domain 2"/>
    <property type="match status" value="1"/>
</dbReference>
<dbReference type="Proteomes" id="UP000589626">
    <property type="component" value="Unassembled WGS sequence"/>
</dbReference>
<keyword evidence="7" id="KW-1185">Reference proteome</keyword>
<name>A0A7W4Z423_9ACTN</name>
<organism evidence="6 7">
    <name type="scientific">Nocardioides soli</name>
    <dbReference type="NCBI Taxonomy" id="1036020"/>
    <lineage>
        <taxon>Bacteria</taxon>
        <taxon>Bacillati</taxon>
        <taxon>Actinomycetota</taxon>
        <taxon>Actinomycetes</taxon>
        <taxon>Propionibacteriales</taxon>
        <taxon>Nocardioidaceae</taxon>
        <taxon>Nocardioides</taxon>
    </lineage>
</organism>
<proteinExistence type="predicted"/>
<gene>
    <name evidence="6" type="ORF">FHU40_005538</name>
</gene>
<evidence type="ECO:0000259" key="5">
    <source>
        <dbReference type="PROSITE" id="PS50977"/>
    </source>
</evidence>
<evidence type="ECO:0000256" key="1">
    <source>
        <dbReference type="ARBA" id="ARBA00023015"/>
    </source>
</evidence>
<evidence type="ECO:0000256" key="2">
    <source>
        <dbReference type="ARBA" id="ARBA00023125"/>
    </source>
</evidence>
<dbReference type="GO" id="GO:0000976">
    <property type="term" value="F:transcription cis-regulatory region binding"/>
    <property type="evidence" value="ECO:0007669"/>
    <property type="project" value="TreeGrafter"/>
</dbReference>
<keyword evidence="1" id="KW-0805">Transcription regulation</keyword>
<keyword evidence="3" id="KW-0804">Transcription</keyword>
<sequence length="215" mass="23620">MTSQRTTNRRGRRSREEILEIASRVMAERGYAATSLSVLSQESGLPKSAIYHHFHSKSGLLTAVMSRGAYDFFEAMRSAHAGGPEGATPGERMRWFLVRTAEVFLARSDFLRLHLILVMSAEAAEAEVDAMIEQVRRDGRAYMHHMIATAFAPRGDDVARRVADGLDYFGIAGFDGAFVAQQADPRRDLTAQMELLAEAIVALGEARCAEPDGTA</sequence>
<dbReference type="EMBL" id="JACHWR010000017">
    <property type="protein sequence ID" value="MBB3045678.1"/>
    <property type="molecule type" value="Genomic_DNA"/>
</dbReference>
<dbReference type="InterPro" id="IPR009057">
    <property type="entry name" value="Homeodomain-like_sf"/>
</dbReference>
<comment type="caution">
    <text evidence="6">The sequence shown here is derived from an EMBL/GenBank/DDBJ whole genome shotgun (WGS) entry which is preliminary data.</text>
</comment>
<dbReference type="InterPro" id="IPR001647">
    <property type="entry name" value="HTH_TetR"/>
</dbReference>
<dbReference type="RefSeq" id="WP_215525985.1">
    <property type="nucleotide sequence ID" value="NZ_JACHWR010000017.1"/>
</dbReference>
<dbReference type="InterPro" id="IPR050109">
    <property type="entry name" value="HTH-type_TetR-like_transc_reg"/>
</dbReference>
<feature type="domain" description="HTH tetR-type" evidence="5">
    <location>
        <begin position="12"/>
        <end position="72"/>
    </location>
</feature>
<dbReference type="GO" id="GO:0003700">
    <property type="term" value="F:DNA-binding transcription factor activity"/>
    <property type="evidence" value="ECO:0007669"/>
    <property type="project" value="TreeGrafter"/>
</dbReference>
<dbReference type="AlphaFoldDB" id="A0A7W4Z423"/>
<reference evidence="6 7" key="1">
    <citation type="submission" date="2020-08" db="EMBL/GenBank/DDBJ databases">
        <title>Sequencing the genomes of 1000 actinobacteria strains.</title>
        <authorList>
            <person name="Klenk H.-P."/>
        </authorList>
    </citation>
    <scope>NUCLEOTIDE SEQUENCE [LARGE SCALE GENOMIC DNA]</scope>
    <source>
        <strain evidence="6 7">DSM 105498</strain>
    </source>
</reference>
<dbReference type="SUPFAM" id="SSF46689">
    <property type="entry name" value="Homeodomain-like"/>
    <property type="match status" value="1"/>
</dbReference>
<evidence type="ECO:0000313" key="7">
    <source>
        <dbReference type="Proteomes" id="UP000589626"/>
    </source>
</evidence>
<dbReference type="PRINTS" id="PR00455">
    <property type="entry name" value="HTHTETR"/>
</dbReference>
<dbReference type="PANTHER" id="PTHR30055:SF234">
    <property type="entry name" value="HTH-TYPE TRANSCRIPTIONAL REGULATOR BETI"/>
    <property type="match status" value="1"/>
</dbReference>